<feature type="domain" description="NAD(P)-binding" evidence="1">
    <location>
        <begin position="7"/>
        <end position="188"/>
    </location>
</feature>
<proteinExistence type="predicted"/>
<dbReference type="Proteomes" id="UP000682403">
    <property type="component" value="Unassembled WGS sequence"/>
</dbReference>
<evidence type="ECO:0000313" key="2">
    <source>
        <dbReference type="EMBL" id="MBS2968202.1"/>
    </source>
</evidence>
<protein>
    <submittedName>
        <fullName evidence="2">NAD(P)H-binding protein</fullName>
    </submittedName>
</protein>
<dbReference type="Gene3D" id="3.40.50.720">
    <property type="entry name" value="NAD(P)-binding Rossmann-like Domain"/>
    <property type="match status" value="1"/>
</dbReference>
<dbReference type="PANTHER" id="PTHR43355">
    <property type="entry name" value="FLAVIN REDUCTASE (NADPH)"/>
    <property type="match status" value="1"/>
</dbReference>
<dbReference type="InterPro" id="IPR036291">
    <property type="entry name" value="NAD(P)-bd_dom_sf"/>
</dbReference>
<dbReference type="PANTHER" id="PTHR43355:SF2">
    <property type="entry name" value="FLAVIN REDUCTASE (NADPH)"/>
    <property type="match status" value="1"/>
</dbReference>
<keyword evidence="3" id="KW-1185">Reference proteome</keyword>
<dbReference type="SUPFAM" id="SSF51735">
    <property type="entry name" value="NAD(P)-binding Rossmann-fold domains"/>
    <property type="match status" value="1"/>
</dbReference>
<dbReference type="Pfam" id="PF13460">
    <property type="entry name" value="NAD_binding_10"/>
    <property type="match status" value="1"/>
</dbReference>
<reference evidence="2 3" key="1">
    <citation type="submission" date="2021-04" db="EMBL/GenBank/DDBJ databases">
        <title>Metabacillus sp. strain KIGAM252 whole genome sequence.</title>
        <authorList>
            <person name="Seo M.-J."/>
            <person name="Cho E.-S."/>
            <person name="Hwang C.Y."/>
            <person name="Yoon D.J."/>
        </authorList>
    </citation>
    <scope>NUCLEOTIDE SEQUENCE [LARGE SCALE GENOMIC DNA]</scope>
    <source>
        <strain evidence="2 3">KIGAM252</strain>
    </source>
</reference>
<sequence>MNIALFGSTGRVGRELTSLLTEAGQPFQALVRSPEKLPPKSKVRIIKGNVRNAEDVHSTIEGCSTIISCLNTDGDDTLTAGMRNILTVANEFKIKRIITVGTAGILQARSEPSLYRFQSNESKRRSTRAAEEHARVYEMLLKSDLDWTIACPTYLPDGKLTKSYRCEAGFLPEDGTSISVQDTAHFVYTEWQKHHYPCTRVGLAY</sequence>
<organism evidence="2 3">
    <name type="scientific">Metabacillus flavus</name>
    <dbReference type="NCBI Taxonomy" id="2823519"/>
    <lineage>
        <taxon>Bacteria</taxon>
        <taxon>Bacillati</taxon>
        <taxon>Bacillota</taxon>
        <taxon>Bacilli</taxon>
        <taxon>Bacillales</taxon>
        <taxon>Bacillaceae</taxon>
        <taxon>Metabacillus</taxon>
    </lineage>
</organism>
<evidence type="ECO:0000313" key="3">
    <source>
        <dbReference type="Proteomes" id="UP000682403"/>
    </source>
</evidence>
<dbReference type="InterPro" id="IPR051606">
    <property type="entry name" value="Polyketide_Oxido-like"/>
</dbReference>
<accession>A0ABS5LBU4</accession>
<name>A0ABS5LBU4_9BACI</name>
<comment type="caution">
    <text evidence="2">The sequence shown here is derived from an EMBL/GenBank/DDBJ whole genome shotgun (WGS) entry which is preliminary data.</text>
</comment>
<dbReference type="RefSeq" id="WP_211556845.1">
    <property type="nucleotide sequence ID" value="NZ_JAGVRK010000001.1"/>
</dbReference>
<evidence type="ECO:0000259" key="1">
    <source>
        <dbReference type="Pfam" id="PF13460"/>
    </source>
</evidence>
<dbReference type="EMBL" id="JAGVRK010000001">
    <property type="protein sequence ID" value="MBS2968202.1"/>
    <property type="molecule type" value="Genomic_DNA"/>
</dbReference>
<dbReference type="InterPro" id="IPR016040">
    <property type="entry name" value="NAD(P)-bd_dom"/>
</dbReference>
<gene>
    <name evidence="2" type="ORF">J9317_05460</name>
</gene>